<keyword evidence="7" id="KW-0175">Coiled coil</keyword>
<keyword evidence="5" id="KW-0949">S-adenosyl-L-methionine</keyword>
<dbReference type="Pfam" id="PF01728">
    <property type="entry name" value="FtsJ"/>
    <property type="match status" value="1"/>
</dbReference>
<dbReference type="GO" id="GO:0008650">
    <property type="term" value="F:rRNA (uridine-2'-O-)-methyltransferase activity"/>
    <property type="evidence" value="ECO:0007669"/>
    <property type="project" value="TreeGrafter"/>
</dbReference>
<dbReference type="InterPro" id="IPR050082">
    <property type="entry name" value="RNA_methyltr_RlmE"/>
</dbReference>
<feature type="coiled-coil region" evidence="7">
    <location>
        <begin position="146"/>
        <end position="245"/>
    </location>
</feature>
<feature type="domain" description="Ribosomal RNA methyltransferase FtsJ" evidence="9">
    <location>
        <begin position="637"/>
        <end position="887"/>
    </location>
</feature>
<evidence type="ECO:0000256" key="7">
    <source>
        <dbReference type="SAM" id="Coils"/>
    </source>
</evidence>
<dbReference type="SUPFAM" id="SSF53335">
    <property type="entry name" value="S-adenosyl-L-methionine-dependent methyltransferases"/>
    <property type="match status" value="1"/>
</dbReference>
<evidence type="ECO:0000256" key="1">
    <source>
        <dbReference type="ARBA" id="ARBA00009258"/>
    </source>
</evidence>
<reference evidence="10 11" key="1">
    <citation type="journal article" date="2021" name="Nat. Commun.">
        <title>Genetic determinants of endophytism in the Arabidopsis root mycobiome.</title>
        <authorList>
            <person name="Mesny F."/>
            <person name="Miyauchi S."/>
            <person name="Thiergart T."/>
            <person name="Pickel B."/>
            <person name="Atanasova L."/>
            <person name="Karlsson M."/>
            <person name="Huettel B."/>
            <person name="Barry K.W."/>
            <person name="Haridas S."/>
            <person name="Chen C."/>
            <person name="Bauer D."/>
            <person name="Andreopoulos W."/>
            <person name="Pangilinan J."/>
            <person name="LaButti K."/>
            <person name="Riley R."/>
            <person name="Lipzen A."/>
            <person name="Clum A."/>
            <person name="Drula E."/>
            <person name="Henrissat B."/>
            <person name="Kohler A."/>
            <person name="Grigoriev I.V."/>
            <person name="Martin F.M."/>
            <person name="Hacquard S."/>
        </authorList>
    </citation>
    <scope>NUCLEOTIDE SEQUENCE [LARGE SCALE GENOMIC DNA]</scope>
    <source>
        <strain evidence="10 11">MPI-CAGE-CH-0241</strain>
    </source>
</reference>
<evidence type="ECO:0000256" key="3">
    <source>
        <dbReference type="ARBA" id="ARBA00022603"/>
    </source>
</evidence>
<organism evidence="10 11">
    <name type="scientific">Thelonectria olida</name>
    <dbReference type="NCBI Taxonomy" id="1576542"/>
    <lineage>
        <taxon>Eukaryota</taxon>
        <taxon>Fungi</taxon>
        <taxon>Dikarya</taxon>
        <taxon>Ascomycota</taxon>
        <taxon>Pezizomycotina</taxon>
        <taxon>Sordariomycetes</taxon>
        <taxon>Hypocreomycetidae</taxon>
        <taxon>Hypocreales</taxon>
        <taxon>Nectriaceae</taxon>
        <taxon>Thelonectria</taxon>
    </lineage>
</organism>
<evidence type="ECO:0000256" key="2">
    <source>
        <dbReference type="ARBA" id="ARBA00022552"/>
    </source>
</evidence>
<dbReference type="InterPro" id="IPR015507">
    <property type="entry name" value="rRNA-MeTfrase_E"/>
</dbReference>
<feature type="region of interest" description="Disordered" evidence="8">
    <location>
        <begin position="330"/>
        <end position="436"/>
    </location>
</feature>
<dbReference type="Proteomes" id="UP000777438">
    <property type="component" value="Unassembled WGS sequence"/>
</dbReference>
<feature type="compositionally biased region" description="Polar residues" evidence="8">
    <location>
        <begin position="330"/>
        <end position="339"/>
    </location>
</feature>
<keyword evidence="2" id="KW-0698">rRNA processing</keyword>
<feature type="region of interest" description="Disordered" evidence="8">
    <location>
        <begin position="261"/>
        <end position="314"/>
    </location>
</feature>
<proteinExistence type="inferred from homology"/>
<evidence type="ECO:0000256" key="4">
    <source>
        <dbReference type="ARBA" id="ARBA00022679"/>
    </source>
</evidence>
<comment type="caution">
    <text evidence="10">The sequence shown here is derived from an EMBL/GenBank/DDBJ whole genome shotgun (WGS) entry which is preliminary data.</text>
</comment>
<evidence type="ECO:0000256" key="6">
    <source>
        <dbReference type="ARBA" id="ARBA00041184"/>
    </source>
</evidence>
<feature type="compositionally biased region" description="Basic and acidic residues" evidence="8">
    <location>
        <begin position="745"/>
        <end position="758"/>
    </location>
</feature>
<dbReference type="InterPro" id="IPR029063">
    <property type="entry name" value="SAM-dependent_MTases_sf"/>
</dbReference>
<accession>A0A9P8WJF6</accession>
<dbReference type="PANTHER" id="PTHR10920">
    <property type="entry name" value="RIBOSOMAL RNA METHYLTRANSFERASE"/>
    <property type="match status" value="1"/>
</dbReference>
<feature type="region of interest" description="Disordered" evidence="8">
    <location>
        <begin position="722"/>
        <end position="773"/>
    </location>
</feature>
<feature type="coiled-coil region" evidence="7">
    <location>
        <begin position="35"/>
        <end position="62"/>
    </location>
</feature>
<evidence type="ECO:0000259" key="9">
    <source>
        <dbReference type="Pfam" id="PF01728"/>
    </source>
</evidence>
<evidence type="ECO:0000256" key="8">
    <source>
        <dbReference type="SAM" id="MobiDB-lite"/>
    </source>
</evidence>
<dbReference type="PANTHER" id="PTHR10920:SF18">
    <property type="entry name" value="RRNA METHYLTRANSFERASE 2, MITOCHONDRIAL"/>
    <property type="match status" value="1"/>
</dbReference>
<keyword evidence="4" id="KW-0808">Transferase</keyword>
<name>A0A9P8WJF6_9HYPO</name>
<feature type="compositionally biased region" description="Basic residues" evidence="8">
    <location>
        <begin position="393"/>
        <end position="408"/>
    </location>
</feature>
<feature type="compositionally biased region" description="Acidic residues" evidence="8">
    <location>
        <begin position="363"/>
        <end position="372"/>
    </location>
</feature>
<comment type="similarity">
    <text evidence="1">Belongs to the class I-like SAM-binding methyltransferase superfamily. RNA methyltransferase RlmE family.</text>
</comment>
<feature type="compositionally biased region" description="Basic residues" evidence="8">
    <location>
        <begin position="276"/>
        <end position="288"/>
    </location>
</feature>
<evidence type="ECO:0000256" key="5">
    <source>
        <dbReference type="ARBA" id="ARBA00022691"/>
    </source>
</evidence>
<dbReference type="HAMAP" id="MF_01547">
    <property type="entry name" value="RNA_methyltr_E"/>
    <property type="match status" value="1"/>
</dbReference>
<dbReference type="GO" id="GO:0005739">
    <property type="term" value="C:mitochondrion"/>
    <property type="evidence" value="ECO:0007669"/>
    <property type="project" value="TreeGrafter"/>
</dbReference>
<dbReference type="Gene3D" id="3.40.50.150">
    <property type="entry name" value="Vaccinia Virus protein VP39"/>
    <property type="match status" value="1"/>
</dbReference>
<protein>
    <recommendedName>
        <fullName evidence="6">rRNA methyltransferase 2, mitochondrial</fullName>
    </recommendedName>
</protein>
<dbReference type="AlphaFoldDB" id="A0A9P8WJF6"/>
<keyword evidence="11" id="KW-1185">Reference proteome</keyword>
<dbReference type="OrthoDB" id="20105at2759"/>
<dbReference type="InterPro" id="IPR002877">
    <property type="entry name" value="RNA_MeTrfase_FtsJ_dom"/>
</dbReference>
<gene>
    <name evidence="10" type="ORF">B0T10DRAFT_541991</name>
</gene>
<sequence length="896" mass="100155">MGAKTAERMARISDLSLNHQSNAHHIDLVNRDEETRRLKLRLLSLRDEKASLKDKLAQKDSRISLLARQGDDVRTELGEAKEKLKLQDVRFKKQSNELATLKAELDSLNGSMEDSSKVLQEKFALNRELNRIRPEIEHLKSQLFIHQAVVSEKHELQRQLNSLEVELESEKRSKQRIQQKMDTDADDDWKTRVEEVEKKHQVEKKEWERAKKKYESELREAQGEREQLEDRVDGLKGKLKTVQSELKGTRDALEGCRAEVEAMRKASRSTSDQPKKKVATKGQTSRKRGLNDFTMEDVSIGTPGPDLAAQKRPLKKRGAEYSLLGEKSAFSVTPFLSRTKNVDDDSLEVSSPTSKEVAFAEPVAEEEDEAVEEAQPPEPHAQGSEEPAEAEKARKKGSKAQKSRGRPRKALDDAPTLKKNMPSLSAQQKMHELKSKNKLEIVAEEEPEDAEAENGTMEKANKELELKPKKIEPKPGLASIAETDGRKKKRKILANSSKTLFDDDDDGVEVAPRPKTTKLGAGRKLKAPLGGVTILIYVFSGLAECLPKEGVMMLSLSLLSDVLPGALPTDFIRKGIMCSRPMTRLVSVLPLLGRPSPSPFESAIARCLCRWASSTSRWKQRQGRDSFARDAKVQGLKSRAAFKLLEMDAKYRIFKGNGQTIVDLGYAPGSWSQVAMERTRPHGRVIGIDLIPAQPPRGVVTFQGDFLSPSVRALVKNLIVESHQQQRPPSIRDSDRASDSIAGADLDRPSYIDMERHATPSTEASETKSGASSERLVDVVLSDMSAPWDQTAGYNVNSLSNPYHRLMNTSGNTFRDHTGSMDLCNAALQFASDTLKSGGHFVCKFYQGSEDKVLEKRLKSLFGKVFREKPESSRKESKEAYFVALRRKGSASVEWD</sequence>
<keyword evidence="3 10" id="KW-0489">Methyltransferase</keyword>
<feature type="compositionally biased region" description="Polar residues" evidence="8">
    <location>
        <begin position="759"/>
        <end position="772"/>
    </location>
</feature>
<dbReference type="EMBL" id="JAGPYM010000001">
    <property type="protein sequence ID" value="KAH6899618.1"/>
    <property type="molecule type" value="Genomic_DNA"/>
</dbReference>
<evidence type="ECO:0000313" key="10">
    <source>
        <dbReference type="EMBL" id="KAH6899618.1"/>
    </source>
</evidence>
<evidence type="ECO:0000313" key="11">
    <source>
        <dbReference type="Proteomes" id="UP000777438"/>
    </source>
</evidence>